<dbReference type="PANTHER" id="PTHR13847">
    <property type="entry name" value="SARCOSINE DEHYDROGENASE-RELATED"/>
    <property type="match status" value="1"/>
</dbReference>
<dbReference type="Gene3D" id="3.50.50.60">
    <property type="entry name" value="FAD/NAD(P)-binding domain"/>
    <property type="match status" value="2"/>
</dbReference>
<organism evidence="4 5">
    <name type="scientific">Rhodobacter capsulatus</name>
    <name type="common">Rhodopseudomonas capsulata</name>
    <dbReference type="NCBI Taxonomy" id="1061"/>
    <lineage>
        <taxon>Bacteria</taxon>
        <taxon>Pseudomonadati</taxon>
        <taxon>Pseudomonadota</taxon>
        <taxon>Alphaproteobacteria</taxon>
        <taxon>Rhodobacterales</taxon>
        <taxon>Rhodobacter group</taxon>
        <taxon>Rhodobacter</taxon>
    </lineage>
</organism>
<feature type="domain" description="FAD dependent oxidoreductase" evidence="3">
    <location>
        <begin position="22"/>
        <end position="416"/>
    </location>
</feature>
<reference evidence="4 5" key="1">
    <citation type="submission" date="2016-10" db="EMBL/GenBank/DDBJ databases">
        <authorList>
            <person name="de Groot N.N."/>
        </authorList>
    </citation>
    <scope>NUCLEOTIDE SEQUENCE [LARGE SCALE GENOMIC DNA]</scope>
    <source>
        <strain evidence="5">DSM 938 / 37b4</strain>
    </source>
</reference>
<accession>A0A1G7GJ71</accession>
<dbReference type="InterPro" id="IPR036188">
    <property type="entry name" value="FAD/NAD-bd_sf"/>
</dbReference>
<evidence type="ECO:0000256" key="2">
    <source>
        <dbReference type="ARBA" id="ARBA00023002"/>
    </source>
</evidence>
<sequence>MPFVISLKDPVRFSAALPEAADVVVVGAGIAGVMAAHFLALAGRRVVVLEKGRVAGEQSSRNWGWIRQQGRDPAELPIMQEAMRLWEGLAAELGPELGFRRSGVAYLSDKPATAEAFAAWVDLARAHGLESHHLGRAQLAAAIPHATTWVTGLITPSDARAEPFVAVPMLAERARRAGVTVIEHCAVRALDIAAGQVAGVVTENGRIRCDQVLVAAGAWSSLFLRRHGLSLPQLLVRSTVAQTVPLPEITQVSGVDDVFAWRRRLDGSYTVAPGTSHDFYMGPDGLRHFLKYTPQMRRDLSKTAIHLRAPEPGWPDGWTTARMWAEDRESPFERCRILDPAPNRVFLHNVQRAFGRAFPSLGEPKLVRDWAGMIDVMPDTVPVLDAAPLPGLYVATGLSGHGFGIGPGVGRVMASLMTGAAPGHDLSRFRWGRFTDGSKIDLGPTF</sequence>
<evidence type="ECO:0000313" key="4">
    <source>
        <dbReference type="EMBL" id="SDE88154.1"/>
    </source>
</evidence>
<gene>
    <name evidence="4" type="ORF">SAMN04244550_01280</name>
</gene>
<dbReference type="InterPro" id="IPR006076">
    <property type="entry name" value="FAD-dep_OxRdtase"/>
</dbReference>
<comment type="similarity">
    <text evidence="1">Belongs to the DadA oxidoreductase family.</text>
</comment>
<dbReference type="EMBL" id="FNAY01000004">
    <property type="protein sequence ID" value="SDE88154.1"/>
    <property type="molecule type" value="Genomic_DNA"/>
</dbReference>
<evidence type="ECO:0000313" key="5">
    <source>
        <dbReference type="Proteomes" id="UP000183812"/>
    </source>
</evidence>
<proteinExistence type="inferred from homology"/>
<dbReference type="Proteomes" id="UP000183812">
    <property type="component" value="Unassembled WGS sequence"/>
</dbReference>
<dbReference type="Pfam" id="PF01266">
    <property type="entry name" value="DAO"/>
    <property type="match status" value="1"/>
</dbReference>
<dbReference type="RefSeq" id="WP_074553214.1">
    <property type="nucleotide sequence ID" value="NZ_CP119563.1"/>
</dbReference>
<dbReference type="SUPFAM" id="SSF51905">
    <property type="entry name" value="FAD/NAD(P)-binding domain"/>
    <property type="match status" value="1"/>
</dbReference>
<protein>
    <submittedName>
        <fullName evidence="4">Glycine/D-amino acid oxidase</fullName>
    </submittedName>
</protein>
<dbReference type="PANTHER" id="PTHR13847:SF280">
    <property type="entry name" value="D-AMINO ACID DEHYDROGENASE"/>
    <property type="match status" value="1"/>
</dbReference>
<evidence type="ECO:0000256" key="1">
    <source>
        <dbReference type="ARBA" id="ARBA00009410"/>
    </source>
</evidence>
<name>A0A1G7GJ71_RHOCA</name>
<dbReference type="GO" id="GO:0055130">
    <property type="term" value="P:D-alanine catabolic process"/>
    <property type="evidence" value="ECO:0007669"/>
    <property type="project" value="TreeGrafter"/>
</dbReference>
<keyword evidence="2" id="KW-0560">Oxidoreductase</keyword>
<dbReference type="GO" id="GO:0005886">
    <property type="term" value="C:plasma membrane"/>
    <property type="evidence" value="ECO:0007669"/>
    <property type="project" value="TreeGrafter"/>
</dbReference>
<dbReference type="Gene3D" id="3.30.9.10">
    <property type="entry name" value="D-Amino Acid Oxidase, subunit A, domain 2"/>
    <property type="match status" value="2"/>
</dbReference>
<dbReference type="GO" id="GO:0008718">
    <property type="term" value="F:D-amino-acid dehydrogenase activity"/>
    <property type="evidence" value="ECO:0007669"/>
    <property type="project" value="TreeGrafter"/>
</dbReference>
<evidence type="ECO:0000259" key="3">
    <source>
        <dbReference type="Pfam" id="PF01266"/>
    </source>
</evidence>
<dbReference type="GO" id="GO:0005737">
    <property type="term" value="C:cytoplasm"/>
    <property type="evidence" value="ECO:0007669"/>
    <property type="project" value="TreeGrafter"/>
</dbReference>
<dbReference type="OrthoDB" id="9787190at2"/>
<dbReference type="AlphaFoldDB" id="A0A1G7GJ71"/>